<feature type="region of interest" description="Disordered" evidence="1">
    <location>
        <begin position="1"/>
        <end position="89"/>
    </location>
</feature>
<gene>
    <name evidence="2" type="ORF">UFOVP1604_77</name>
</gene>
<evidence type="ECO:0000256" key="1">
    <source>
        <dbReference type="SAM" id="MobiDB-lite"/>
    </source>
</evidence>
<reference evidence="2" key="1">
    <citation type="submission" date="2020-05" db="EMBL/GenBank/DDBJ databases">
        <authorList>
            <person name="Chiriac C."/>
            <person name="Salcher M."/>
            <person name="Ghai R."/>
            <person name="Kavagutti S V."/>
        </authorList>
    </citation>
    <scope>NUCLEOTIDE SEQUENCE</scope>
</reference>
<sequence length="89" mass="9607">MEKSHSKILSFEEFTQSNSNPEMGIEPTMQDSPEMAELPLGNDNEPAPAEAPETGDTDHALSTNMMADTEPTIEIEPSEKEAGAEDATL</sequence>
<dbReference type="EMBL" id="LR797474">
    <property type="protein sequence ID" value="CAB4218994.1"/>
    <property type="molecule type" value="Genomic_DNA"/>
</dbReference>
<protein>
    <submittedName>
        <fullName evidence="2">Uncharacterized protein</fullName>
    </submittedName>
</protein>
<organism evidence="2">
    <name type="scientific">uncultured Caudovirales phage</name>
    <dbReference type="NCBI Taxonomy" id="2100421"/>
    <lineage>
        <taxon>Viruses</taxon>
        <taxon>Duplodnaviria</taxon>
        <taxon>Heunggongvirae</taxon>
        <taxon>Uroviricota</taxon>
        <taxon>Caudoviricetes</taxon>
        <taxon>Peduoviridae</taxon>
        <taxon>Maltschvirus</taxon>
        <taxon>Maltschvirus maltsch</taxon>
    </lineage>
</organism>
<accession>A0A6J5SW46</accession>
<proteinExistence type="predicted"/>
<name>A0A6J5SW46_9CAUD</name>
<evidence type="ECO:0000313" key="2">
    <source>
        <dbReference type="EMBL" id="CAB4218994.1"/>
    </source>
</evidence>